<reference evidence="1" key="1">
    <citation type="journal article" name="Front. Microbiol.">
        <title>The First Mitochondrial Genome for Geastrales (Sphaerobolus stellatus) Reveals Intron Dynamics and Large-Scale Gene Rearrangements of Basidiomycota.</title>
        <authorList>
            <person name="Ye J."/>
            <person name="Cheng J."/>
            <person name="Ren Y."/>
            <person name="Liao W."/>
            <person name="Li Q."/>
        </authorList>
    </citation>
    <scope>NUCLEOTIDE SEQUENCE</scope>
</reference>
<name>A0A7D4ZI49_9AGAM</name>
<keyword evidence="1" id="KW-0496">Mitochondrion</keyword>
<dbReference type="EMBL" id="MT176429">
    <property type="protein sequence ID" value="QKS32154.1"/>
    <property type="molecule type" value="Genomic_DNA"/>
</dbReference>
<gene>
    <name evidence="1" type="primary">orf122</name>
</gene>
<dbReference type="AlphaFoldDB" id="A0A7D4ZI49"/>
<evidence type="ECO:0000313" key="1">
    <source>
        <dbReference type="EMBL" id="QKS32154.1"/>
    </source>
</evidence>
<sequence>MWIIHTPNYEFINIRELDMLKIIINQQSAIQELFLYLAGGARGEVRKYIKYEYLDIIRVKTYTDNIKHRFLSYQTFLTSVIQSFRRVEKKIRGKERRVEVKINLSLCLWEGEERRGDNTQGL</sequence>
<protein>
    <submittedName>
        <fullName evidence="1">Uncharacterized protein</fullName>
    </submittedName>
</protein>
<proteinExistence type="predicted"/>
<geneLocation type="mitochondrion" evidence="1"/>
<accession>A0A7D4ZI49</accession>
<organism evidence="1">
    <name type="scientific">Sphaerobolus stellatus</name>
    <dbReference type="NCBI Taxonomy" id="68786"/>
    <lineage>
        <taxon>Eukaryota</taxon>
        <taxon>Fungi</taxon>
        <taxon>Dikarya</taxon>
        <taxon>Basidiomycota</taxon>
        <taxon>Agaricomycotina</taxon>
        <taxon>Agaricomycetes</taxon>
        <taxon>Phallomycetidae</taxon>
        <taxon>Geastrales</taxon>
        <taxon>Sphaerobolaceae</taxon>
        <taxon>Sphaerobolus</taxon>
    </lineage>
</organism>